<evidence type="ECO:0000259" key="1">
    <source>
        <dbReference type="SMART" id="SM00901"/>
    </source>
</evidence>
<name>A0ABZ0YTM0_9GAMM</name>
<evidence type="ECO:0000313" key="2">
    <source>
        <dbReference type="EMBL" id="WQH15520.1"/>
    </source>
</evidence>
<organism evidence="2 3">
    <name type="scientific">Guyparkeria halophila</name>
    <dbReference type="NCBI Taxonomy" id="47960"/>
    <lineage>
        <taxon>Bacteria</taxon>
        <taxon>Pseudomonadati</taxon>
        <taxon>Pseudomonadota</taxon>
        <taxon>Gammaproteobacteria</taxon>
        <taxon>Chromatiales</taxon>
        <taxon>Thioalkalibacteraceae</taxon>
        <taxon>Guyparkeria</taxon>
    </lineage>
</organism>
<proteinExistence type="predicted"/>
<reference evidence="2 3" key="1">
    <citation type="submission" date="2023-11" db="EMBL/GenBank/DDBJ databases">
        <title>MicrobeMod: A computational toolkit for identifying prokaryotic methylation and restriction-modification with nanopore sequencing.</title>
        <authorList>
            <person name="Crits-Christoph A."/>
            <person name="Kang S.C."/>
            <person name="Lee H."/>
            <person name="Ostrov N."/>
        </authorList>
    </citation>
    <scope>NUCLEOTIDE SEQUENCE [LARGE SCALE GENOMIC DNA]</scope>
    <source>
        <strain evidence="2 3">ATCC 49870</strain>
    </source>
</reference>
<evidence type="ECO:0000313" key="3">
    <source>
        <dbReference type="Proteomes" id="UP001327459"/>
    </source>
</evidence>
<accession>A0ABZ0YTM0</accession>
<gene>
    <name evidence="2" type="ORF">SR882_07045</name>
</gene>
<protein>
    <submittedName>
        <fullName evidence="2">FRG domain-containing protein</fullName>
    </submittedName>
</protein>
<dbReference type="Proteomes" id="UP001327459">
    <property type="component" value="Chromosome"/>
</dbReference>
<dbReference type="InterPro" id="IPR014966">
    <property type="entry name" value="FRG-dom"/>
</dbReference>
<keyword evidence="3" id="KW-1185">Reference proteome</keyword>
<dbReference type="EMBL" id="CP140153">
    <property type="protein sequence ID" value="WQH15520.1"/>
    <property type="molecule type" value="Genomic_DNA"/>
</dbReference>
<feature type="domain" description="FRG" evidence="1">
    <location>
        <begin position="13"/>
        <end position="112"/>
    </location>
</feature>
<dbReference type="Pfam" id="PF08867">
    <property type="entry name" value="FRG"/>
    <property type="match status" value="1"/>
</dbReference>
<sequence>MNLLPDLLRNFDRGPTTIFRGHADSSWQAIPSIGRSFSGDWEKVLDKEKAILEEFKNRSIASLSVTPKSDIDWLCLMQHHGCPTRLLDYTLNPLIAIYFASDPTIEADGEVIIAKYKRSEASVPNDGLFDIEFPFAYHPPHITERIVGQAGCFVCSATPNRELVGSEQKGIKIPAGHKIRLRKELSVLGISYSSIFPGLDGICGDLRDTIESDLELEDLF</sequence>
<dbReference type="SMART" id="SM00901">
    <property type="entry name" value="FRG"/>
    <property type="match status" value="1"/>
</dbReference>
<dbReference type="RefSeq" id="WP_322520548.1">
    <property type="nucleotide sequence ID" value="NZ_CP140153.1"/>
</dbReference>